<dbReference type="STRING" id="1314777.A0A165A763"/>
<feature type="domain" description="DUF7082" evidence="2">
    <location>
        <begin position="324"/>
        <end position="477"/>
    </location>
</feature>
<feature type="compositionally biased region" description="Acidic residues" evidence="1">
    <location>
        <begin position="231"/>
        <end position="240"/>
    </location>
</feature>
<evidence type="ECO:0000256" key="1">
    <source>
        <dbReference type="SAM" id="MobiDB-lite"/>
    </source>
</evidence>
<dbReference type="PANTHER" id="PTHR39463:SF1">
    <property type="entry name" value="MEDUSA"/>
    <property type="match status" value="1"/>
</dbReference>
<feature type="region of interest" description="Disordered" evidence="1">
    <location>
        <begin position="193"/>
        <end position="280"/>
    </location>
</feature>
<evidence type="ECO:0000313" key="4">
    <source>
        <dbReference type="Proteomes" id="UP000076722"/>
    </source>
</evidence>
<reference evidence="3 4" key="1">
    <citation type="journal article" date="2016" name="Mol. Biol. Evol.">
        <title>Comparative Genomics of Early-Diverging Mushroom-Forming Fungi Provides Insights into the Origins of Lignocellulose Decay Capabilities.</title>
        <authorList>
            <person name="Nagy L.G."/>
            <person name="Riley R."/>
            <person name="Tritt A."/>
            <person name="Adam C."/>
            <person name="Daum C."/>
            <person name="Floudas D."/>
            <person name="Sun H."/>
            <person name="Yadav J.S."/>
            <person name="Pangilinan J."/>
            <person name="Larsson K.H."/>
            <person name="Matsuura K."/>
            <person name="Barry K."/>
            <person name="Labutti K."/>
            <person name="Kuo R."/>
            <person name="Ohm R.A."/>
            <person name="Bhattacharya S.S."/>
            <person name="Shirouzu T."/>
            <person name="Yoshinaga Y."/>
            <person name="Martin F.M."/>
            <person name="Grigoriev I.V."/>
            <person name="Hibbett D.S."/>
        </authorList>
    </citation>
    <scope>NUCLEOTIDE SEQUENCE [LARGE SCALE GENOMIC DNA]</scope>
    <source>
        <strain evidence="3 4">HHB9708</strain>
    </source>
</reference>
<dbReference type="AlphaFoldDB" id="A0A165A763"/>
<dbReference type="GO" id="GO:0005634">
    <property type="term" value="C:nucleus"/>
    <property type="evidence" value="ECO:0007669"/>
    <property type="project" value="TreeGrafter"/>
</dbReference>
<organism evidence="3 4">
    <name type="scientific">Sistotremastrum niveocremeum HHB9708</name>
    <dbReference type="NCBI Taxonomy" id="1314777"/>
    <lineage>
        <taxon>Eukaryota</taxon>
        <taxon>Fungi</taxon>
        <taxon>Dikarya</taxon>
        <taxon>Basidiomycota</taxon>
        <taxon>Agaricomycotina</taxon>
        <taxon>Agaricomycetes</taxon>
        <taxon>Sistotremastrales</taxon>
        <taxon>Sistotremastraceae</taxon>
        <taxon>Sertulicium</taxon>
        <taxon>Sertulicium niveocremeum</taxon>
    </lineage>
</organism>
<evidence type="ECO:0000259" key="2">
    <source>
        <dbReference type="Pfam" id="PF23305"/>
    </source>
</evidence>
<feature type="region of interest" description="Disordered" evidence="1">
    <location>
        <begin position="504"/>
        <end position="547"/>
    </location>
</feature>
<evidence type="ECO:0000313" key="3">
    <source>
        <dbReference type="EMBL" id="KZS98572.1"/>
    </source>
</evidence>
<feature type="compositionally biased region" description="Polar residues" evidence="1">
    <location>
        <begin position="260"/>
        <end position="270"/>
    </location>
</feature>
<dbReference type="Pfam" id="PF23305">
    <property type="entry name" value="DUF7082"/>
    <property type="match status" value="1"/>
</dbReference>
<dbReference type="PANTHER" id="PTHR39463">
    <property type="entry name" value="MEDUSA"/>
    <property type="match status" value="1"/>
</dbReference>
<dbReference type="EMBL" id="KV419395">
    <property type="protein sequence ID" value="KZS98572.1"/>
    <property type="molecule type" value="Genomic_DNA"/>
</dbReference>
<gene>
    <name evidence="3" type="ORF">SISNIDRAFT_481294</name>
</gene>
<feature type="region of interest" description="Disordered" evidence="1">
    <location>
        <begin position="1"/>
        <end position="21"/>
    </location>
</feature>
<accession>A0A165A763</accession>
<protein>
    <recommendedName>
        <fullName evidence="2">DUF7082 domain-containing protein</fullName>
    </recommendedName>
</protein>
<dbReference type="OrthoDB" id="1751210at2759"/>
<name>A0A165A763_9AGAM</name>
<proteinExistence type="predicted"/>
<feature type="compositionally biased region" description="Polar residues" evidence="1">
    <location>
        <begin position="1"/>
        <end position="11"/>
    </location>
</feature>
<sequence length="640" mass="70254">MFAASYLSTSPYHVASPSPLPSLDPSLPRSVSFAAPIITPTPSPFQPPILEHHYSYDSDEPAYILGHSTDSAPSSLHASSPFSDSSSEQEAAIYVHSFSPEYGEAGTMLTVVVELPPSLRNGNKARLAINGTPLLTNMTEAPSRISDGMWELNACVPVVGKRDASTSTPEMLAIVIEAFNDEGRHIHTIDVGQFSYSSPGKANLPPLSMSSSEITPHSTPTNPLKRRAREEDDDDDDDADYTPRAASHPRKHRKTRSGDKWTTSRSSCSPKTAKRVPPKLDLVNDAAGHKFLSPPIMSPLVRAGTYAPLSDDPAPKGMISPGSNADVKFEGDLSDMAHSWTPDELDQRRRIVRFSRRQEGPVVFVGFEPLAQEDYTEDLICVSCIYFDDKDDCFITSVDTISLLQSLVNVTFSVEEKNRIRRNLEGFRPLTISKGRNSTADFFQLIMDFPSPKPRNIEKDLKVFPWQILSAALKKIISKYQTSYIIPTESPPSPLEQLAIKREPFDRTETSTPSGKGESDSSSELSTDSEFGLNVEGPSQEPQPAFSLSPVEQKIKLEPQAGEDEYSFDMAYLSDILDEDRGMKEASGDITPLPVSDLLHEPQDELDYVVELSPLASSLGQLGVLKMASFALKCEGDSHI</sequence>
<dbReference type="InterPro" id="IPR055509">
    <property type="entry name" value="DUF7082"/>
</dbReference>
<keyword evidence="4" id="KW-1185">Reference proteome</keyword>
<feature type="compositionally biased region" description="Low complexity" evidence="1">
    <location>
        <begin position="511"/>
        <end position="529"/>
    </location>
</feature>
<feature type="compositionally biased region" description="Polar residues" evidence="1">
    <location>
        <begin position="208"/>
        <end position="222"/>
    </location>
</feature>
<dbReference type="Proteomes" id="UP000076722">
    <property type="component" value="Unassembled WGS sequence"/>
</dbReference>